<proteinExistence type="predicted"/>
<dbReference type="AlphaFoldDB" id="A0A368FYS0"/>
<evidence type="ECO:0000313" key="2">
    <source>
        <dbReference type="Proteomes" id="UP000252519"/>
    </source>
</evidence>
<protein>
    <submittedName>
        <fullName evidence="1">Uncharacterized protein</fullName>
    </submittedName>
</protein>
<sequence>MCHSAYGSVQLSSRLTYKERLTSNGAMQDLLATLGNWQICFSIQGEHSCKCLCEPPPPELGHYLRRTYALTILGPQPLQQQPAAVLEM</sequence>
<accession>A0A368FYS0</accession>
<name>A0A368FYS0_ANCCA</name>
<organism evidence="1 2">
    <name type="scientific">Ancylostoma caninum</name>
    <name type="common">Dog hookworm</name>
    <dbReference type="NCBI Taxonomy" id="29170"/>
    <lineage>
        <taxon>Eukaryota</taxon>
        <taxon>Metazoa</taxon>
        <taxon>Ecdysozoa</taxon>
        <taxon>Nematoda</taxon>
        <taxon>Chromadorea</taxon>
        <taxon>Rhabditida</taxon>
        <taxon>Rhabditina</taxon>
        <taxon>Rhabditomorpha</taxon>
        <taxon>Strongyloidea</taxon>
        <taxon>Ancylostomatidae</taxon>
        <taxon>Ancylostomatinae</taxon>
        <taxon>Ancylostoma</taxon>
    </lineage>
</organism>
<comment type="caution">
    <text evidence="1">The sequence shown here is derived from an EMBL/GenBank/DDBJ whole genome shotgun (WGS) entry which is preliminary data.</text>
</comment>
<dbReference type="EMBL" id="JOJR01000478">
    <property type="protein sequence ID" value="RCN37341.1"/>
    <property type="molecule type" value="Genomic_DNA"/>
</dbReference>
<keyword evidence="2" id="KW-1185">Reference proteome</keyword>
<gene>
    <name evidence="1" type="ORF">ANCCAN_16775</name>
</gene>
<evidence type="ECO:0000313" key="1">
    <source>
        <dbReference type="EMBL" id="RCN37341.1"/>
    </source>
</evidence>
<reference evidence="1 2" key="1">
    <citation type="submission" date="2014-10" db="EMBL/GenBank/DDBJ databases">
        <title>Draft genome of the hookworm Ancylostoma caninum.</title>
        <authorList>
            <person name="Mitreva M."/>
        </authorList>
    </citation>
    <scope>NUCLEOTIDE SEQUENCE [LARGE SCALE GENOMIC DNA]</scope>
    <source>
        <strain evidence="1 2">Baltimore</strain>
    </source>
</reference>
<dbReference type="Proteomes" id="UP000252519">
    <property type="component" value="Unassembled WGS sequence"/>
</dbReference>